<dbReference type="CDD" id="cd18533">
    <property type="entry name" value="PTP_fungal"/>
    <property type="match status" value="1"/>
</dbReference>
<dbReference type="InterPro" id="IPR000387">
    <property type="entry name" value="Tyr_Pase_dom"/>
</dbReference>
<dbReference type="CDD" id="cd01446">
    <property type="entry name" value="DSP_MapKP"/>
    <property type="match status" value="1"/>
</dbReference>
<feature type="domain" description="Tyrosine specific protein phosphatases" evidence="5">
    <location>
        <begin position="718"/>
        <end position="835"/>
    </location>
</feature>
<feature type="compositionally biased region" description="Polar residues" evidence="3">
    <location>
        <begin position="650"/>
        <end position="672"/>
    </location>
</feature>
<evidence type="ECO:0000256" key="3">
    <source>
        <dbReference type="SAM" id="MobiDB-lite"/>
    </source>
</evidence>
<proteinExistence type="inferred from homology"/>
<dbReference type="EC" id="3.1.3.48" evidence="2"/>
<dbReference type="Pfam" id="PF00581">
    <property type="entry name" value="Rhodanese"/>
    <property type="match status" value="1"/>
</dbReference>
<dbReference type="Pfam" id="PF00102">
    <property type="entry name" value="Y_phosphatase"/>
    <property type="match status" value="2"/>
</dbReference>
<dbReference type="EMBL" id="MU007070">
    <property type="protein sequence ID" value="KAF2425322.1"/>
    <property type="molecule type" value="Genomic_DNA"/>
</dbReference>
<dbReference type="InterPro" id="IPR036873">
    <property type="entry name" value="Rhodanese-like_dom_sf"/>
</dbReference>
<sequence length="853" mass="93998">MASTSLTSGVLQRHSHTPRTSTSRTPASVGQPLAPHRHNPARSPAVAHSGRRSPSPNYFGLSLEPARDTMTSGGGHQARANWSPPTSNVRSAAASSPRAIPLDQNPDFEAFKRQSERAGFNSGSLSGYPIAGPPTSMLNDSGRASAGIASPVRGPPPVSSRPTATAKGFKPPEPKQRSPKRLLSSPAPDVTDRPRRNSPASFTEREAAMAPRPRRLVPDEHESRMSLPDTTASFPSTLANARAETLPSSLNDQDASGGSSFASTQEVADLLDAFGDDVLLLDLRVSTQYAKSRVSDALNLCIPTTLLKRPSYNPQKLAETFKAIEQKQKFERWKSCKYIIVYDASSSKIKDAAPCAKMLEKFGNEGWTGASYILRGGYVDFAKRFPDRISHGSAAHGGSSSLLTGKSNLPPVIGGCPMPLTASAANPFFSNIRQNMDLIGGVGQIALQYPNSITKQQTDDLPRWLKAVADPRDAGKEVSEKFLHIEQREQTRMQKALGGPTASGTPRAEVEVPVQLAGIEKGAKNRYNNIWPFEHSRVKIEGISSGCCDYFNASHIQSEWSNKRYIATQAPVVATFNDFWNVVWQQDVRVIVMLTAESEGGQQKAHNYWSERRYGPFRVEFLSERRASLEPSRIHQHHDARPSMGRRRSTNPQQGRPQPAQHNSSESGSPNSDRPYVTVRRFTLSHSEEPFARMREITQLQYSDWPDFGAPAHPAHLLGLVEQCDAVVRSNGSYSGSRPESPDSRPIIVHCSAGCGRTGTFCTVDSVIDLLKQQKRESHNHMASPRNVRQPTPMDIDQRNHNGWINDDTIDLIEKTVQDFRKQRLSMVQSLRQYVLCYESVLEWLCEQTPKSA</sequence>
<evidence type="ECO:0000259" key="6">
    <source>
        <dbReference type="PROSITE" id="PS50206"/>
    </source>
</evidence>
<dbReference type="InterPro" id="IPR000242">
    <property type="entry name" value="PTP_cat"/>
</dbReference>
<comment type="similarity">
    <text evidence="1">Belongs to the protein-tyrosine phosphatase family. Non-receptor class subfamily.</text>
</comment>
<feature type="region of interest" description="Disordered" evidence="3">
    <location>
        <begin position="629"/>
        <end position="675"/>
    </location>
</feature>
<dbReference type="PROSITE" id="PS50056">
    <property type="entry name" value="TYR_PHOSPHATASE_2"/>
    <property type="match status" value="1"/>
</dbReference>
<feature type="domain" description="Rhodanese" evidence="6">
    <location>
        <begin position="274"/>
        <end position="390"/>
    </location>
</feature>
<dbReference type="PANTHER" id="PTHR19134:SF561">
    <property type="entry name" value="PROTEIN TYROSINE PHOSPHATASE 36E, ISOFORM A"/>
    <property type="match status" value="1"/>
</dbReference>
<dbReference type="SMART" id="SM00194">
    <property type="entry name" value="PTPc"/>
    <property type="match status" value="1"/>
</dbReference>
<dbReference type="Proteomes" id="UP000800235">
    <property type="component" value="Unassembled WGS sequence"/>
</dbReference>
<reference evidence="7" key="1">
    <citation type="journal article" date="2020" name="Stud. Mycol.">
        <title>101 Dothideomycetes genomes: a test case for predicting lifestyles and emergence of pathogens.</title>
        <authorList>
            <person name="Haridas S."/>
            <person name="Albert R."/>
            <person name="Binder M."/>
            <person name="Bloem J."/>
            <person name="Labutti K."/>
            <person name="Salamov A."/>
            <person name="Andreopoulos B."/>
            <person name="Baker S."/>
            <person name="Barry K."/>
            <person name="Bills G."/>
            <person name="Bluhm B."/>
            <person name="Cannon C."/>
            <person name="Castanera R."/>
            <person name="Culley D."/>
            <person name="Daum C."/>
            <person name="Ezra D."/>
            <person name="Gonzalez J."/>
            <person name="Henrissat B."/>
            <person name="Kuo A."/>
            <person name="Liang C."/>
            <person name="Lipzen A."/>
            <person name="Lutzoni F."/>
            <person name="Magnuson J."/>
            <person name="Mondo S."/>
            <person name="Nolan M."/>
            <person name="Ohm R."/>
            <person name="Pangilinan J."/>
            <person name="Park H.-J."/>
            <person name="Ramirez L."/>
            <person name="Alfaro M."/>
            <person name="Sun H."/>
            <person name="Tritt A."/>
            <person name="Yoshinaga Y."/>
            <person name="Zwiers L.-H."/>
            <person name="Turgeon B."/>
            <person name="Goodwin S."/>
            <person name="Spatafora J."/>
            <person name="Crous P."/>
            <person name="Grigoriev I."/>
        </authorList>
    </citation>
    <scope>NUCLEOTIDE SEQUENCE</scope>
    <source>
        <strain evidence="7">CBS 130266</strain>
    </source>
</reference>
<dbReference type="PRINTS" id="PR00700">
    <property type="entry name" value="PRTYPHPHTASE"/>
</dbReference>
<evidence type="ECO:0000259" key="4">
    <source>
        <dbReference type="PROSITE" id="PS50055"/>
    </source>
</evidence>
<dbReference type="PROSITE" id="PS50206">
    <property type="entry name" value="RHODANESE_3"/>
    <property type="match status" value="1"/>
</dbReference>
<dbReference type="PROSITE" id="PS50055">
    <property type="entry name" value="TYR_PHOSPHATASE_PTP"/>
    <property type="match status" value="1"/>
</dbReference>
<dbReference type="PANTHER" id="PTHR19134">
    <property type="entry name" value="RECEPTOR-TYPE TYROSINE-PROTEIN PHOSPHATASE"/>
    <property type="match status" value="1"/>
</dbReference>
<dbReference type="OrthoDB" id="6058203at2759"/>
<evidence type="ECO:0000259" key="5">
    <source>
        <dbReference type="PROSITE" id="PS50056"/>
    </source>
</evidence>
<feature type="region of interest" description="Disordered" evidence="3">
    <location>
        <begin position="1"/>
        <end position="234"/>
    </location>
</feature>
<comment type="caution">
    <text evidence="7">The sequence shown here is derived from an EMBL/GenBank/DDBJ whole genome shotgun (WGS) entry which is preliminary data.</text>
</comment>
<dbReference type="SUPFAM" id="SSF52799">
    <property type="entry name" value="(Phosphotyrosine protein) phosphatases II"/>
    <property type="match status" value="1"/>
</dbReference>
<evidence type="ECO:0000313" key="8">
    <source>
        <dbReference type="Proteomes" id="UP000800235"/>
    </source>
</evidence>
<feature type="region of interest" description="Disordered" evidence="3">
    <location>
        <begin position="776"/>
        <end position="801"/>
    </location>
</feature>
<dbReference type="InterPro" id="IPR050348">
    <property type="entry name" value="Protein-Tyr_Phosphatase"/>
</dbReference>
<evidence type="ECO:0000256" key="2">
    <source>
        <dbReference type="ARBA" id="ARBA00013064"/>
    </source>
</evidence>
<dbReference type="InterPro" id="IPR016130">
    <property type="entry name" value="Tyr_Pase_AS"/>
</dbReference>
<dbReference type="InterPro" id="IPR003595">
    <property type="entry name" value="Tyr_Pase_cat"/>
</dbReference>
<feature type="domain" description="Tyrosine-protein phosphatase" evidence="4">
    <location>
        <begin position="524"/>
        <end position="844"/>
    </location>
</feature>
<evidence type="ECO:0000313" key="7">
    <source>
        <dbReference type="EMBL" id="KAF2425322.1"/>
    </source>
</evidence>
<dbReference type="Gene3D" id="3.40.250.10">
    <property type="entry name" value="Rhodanese-like domain"/>
    <property type="match status" value="1"/>
</dbReference>
<dbReference type="InterPro" id="IPR029021">
    <property type="entry name" value="Prot-tyrosine_phosphatase-like"/>
</dbReference>
<dbReference type="Gene3D" id="3.90.190.10">
    <property type="entry name" value="Protein tyrosine phosphatase superfamily"/>
    <property type="match status" value="1"/>
</dbReference>
<dbReference type="GO" id="GO:0004725">
    <property type="term" value="F:protein tyrosine phosphatase activity"/>
    <property type="evidence" value="ECO:0007669"/>
    <property type="project" value="UniProtKB-EC"/>
</dbReference>
<keyword evidence="8" id="KW-1185">Reference proteome</keyword>
<organism evidence="7 8">
    <name type="scientific">Tothia fuscella</name>
    <dbReference type="NCBI Taxonomy" id="1048955"/>
    <lineage>
        <taxon>Eukaryota</taxon>
        <taxon>Fungi</taxon>
        <taxon>Dikarya</taxon>
        <taxon>Ascomycota</taxon>
        <taxon>Pezizomycotina</taxon>
        <taxon>Dothideomycetes</taxon>
        <taxon>Pleosporomycetidae</taxon>
        <taxon>Venturiales</taxon>
        <taxon>Cylindrosympodiaceae</taxon>
        <taxon>Tothia</taxon>
    </lineage>
</organism>
<feature type="compositionally biased region" description="Polar residues" evidence="3">
    <location>
        <begin position="1"/>
        <end position="10"/>
    </location>
</feature>
<dbReference type="SUPFAM" id="SSF52821">
    <property type="entry name" value="Rhodanese/Cell cycle control phosphatase"/>
    <property type="match status" value="1"/>
</dbReference>
<gene>
    <name evidence="7" type="ORF">EJ08DRAFT_594497</name>
</gene>
<feature type="compositionally biased region" description="Basic residues" evidence="3">
    <location>
        <begin position="634"/>
        <end position="649"/>
    </location>
</feature>
<accession>A0A9P4TUK8</accession>
<dbReference type="PROSITE" id="PS00383">
    <property type="entry name" value="TYR_PHOSPHATASE_1"/>
    <property type="match status" value="1"/>
</dbReference>
<dbReference type="SMART" id="SM00404">
    <property type="entry name" value="PTPc_motif"/>
    <property type="match status" value="1"/>
</dbReference>
<dbReference type="SMART" id="SM00450">
    <property type="entry name" value="RHOD"/>
    <property type="match status" value="1"/>
</dbReference>
<dbReference type="FunFam" id="3.40.250.10:FF:000051">
    <property type="entry name" value="Protein tyrosine phosphatase (Pyp1), putative"/>
    <property type="match status" value="1"/>
</dbReference>
<dbReference type="InterPro" id="IPR001763">
    <property type="entry name" value="Rhodanese-like_dom"/>
</dbReference>
<evidence type="ECO:0000256" key="1">
    <source>
        <dbReference type="ARBA" id="ARBA00009649"/>
    </source>
</evidence>
<dbReference type="AlphaFoldDB" id="A0A9P4TUK8"/>
<protein>
    <recommendedName>
        <fullName evidence="2">protein-tyrosine-phosphatase</fullName>
        <ecNumber evidence="2">3.1.3.48</ecNumber>
    </recommendedName>
</protein>
<name>A0A9P4TUK8_9PEZI</name>